<protein>
    <submittedName>
        <fullName evidence="1">Uncharacterized protein</fullName>
    </submittedName>
</protein>
<evidence type="ECO:0000313" key="1">
    <source>
        <dbReference type="EMBL" id="SDW46312.1"/>
    </source>
</evidence>
<accession>A0A1H2TR69</accession>
<dbReference type="EMBL" id="FNMZ01000001">
    <property type="protein sequence ID" value="SDW46312.1"/>
    <property type="molecule type" value="Genomic_DNA"/>
</dbReference>
<dbReference type="AlphaFoldDB" id="A0A1H2TR69"/>
<sequence>MQTLQTPEPAPRENNGLFASLLEALVPPLPPIDAEDDPEHKARELAFYESLAFSASI</sequence>
<reference evidence="1 2" key="1">
    <citation type="submission" date="2016-10" db="EMBL/GenBank/DDBJ databases">
        <authorList>
            <person name="de Groot N.N."/>
        </authorList>
    </citation>
    <scope>NUCLEOTIDE SEQUENCE [LARGE SCALE GENOMIC DNA]</scope>
    <source>
        <strain evidence="1 2">DSM 17890</strain>
    </source>
</reference>
<evidence type="ECO:0000313" key="2">
    <source>
        <dbReference type="Proteomes" id="UP000199118"/>
    </source>
</evidence>
<organism evidence="1 2">
    <name type="scientific">Albimonas donghaensis</name>
    <dbReference type="NCBI Taxonomy" id="356660"/>
    <lineage>
        <taxon>Bacteria</taxon>
        <taxon>Pseudomonadati</taxon>
        <taxon>Pseudomonadota</taxon>
        <taxon>Alphaproteobacteria</taxon>
        <taxon>Rhodobacterales</taxon>
        <taxon>Paracoccaceae</taxon>
        <taxon>Albimonas</taxon>
    </lineage>
</organism>
<dbReference type="Proteomes" id="UP000199118">
    <property type="component" value="Unassembled WGS sequence"/>
</dbReference>
<proteinExistence type="predicted"/>
<gene>
    <name evidence="1" type="ORF">SAMN05444336_1011084</name>
</gene>
<keyword evidence="2" id="KW-1185">Reference proteome</keyword>
<name>A0A1H2TR69_9RHOB</name>
<dbReference type="RefSeq" id="WP_176954628.1">
    <property type="nucleotide sequence ID" value="NZ_FNMZ01000001.1"/>
</dbReference>